<dbReference type="InterPro" id="IPR036047">
    <property type="entry name" value="F-box-like_dom_sf"/>
</dbReference>
<reference evidence="4" key="1">
    <citation type="submission" date="2020-11" db="EMBL/GenBank/DDBJ databases">
        <authorList>
            <person name="Tran Van P."/>
        </authorList>
    </citation>
    <scope>NUCLEOTIDE SEQUENCE</scope>
</reference>
<feature type="compositionally biased region" description="Polar residues" evidence="2">
    <location>
        <begin position="173"/>
        <end position="182"/>
    </location>
</feature>
<dbReference type="InterPro" id="IPR039672">
    <property type="entry name" value="MFS_2"/>
</dbReference>
<dbReference type="Proteomes" id="UP000759131">
    <property type="component" value="Unassembled WGS sequence"/>
</dbReference>
<comment type="similarity">
    <text evidence="1">Belongs to the major facilitator superfamily.</text>
</comment>
<organism evidence="4">
    <name type="scientific">Medioppia subpectinata</name>
    <dbReference type="NCBI Taxonomy" id="1979941"/>
    <lineage>
        <taxon>Eukaryota</taxon>
        <taxon>Metazoa</taxon>
        <taxon>Ecdysozoa</taxon>
        <taxon>Arthropoda</taxon>
        <taxon>Chelicerata</taxon>
        <taxon>Arachnida</taxon>
        <taxon>Acari</taxon>
        <taxon>Acariformes</taxon>
        <taxon>Sarcoptiformes</taxon>
        <taxon>Oribatida</taxon>
        <taxon>Brachypylina</taxon>
        <taxon>Oppioidea</taxon>
        <taxon>Oppiidae</taxon>
        <taxon>Medioppia</taxon>
    </lineage>
</organism>
<keyword evidence="3" id="KW-0472">Membrane</keyword>
<dbReference type="Gene3D" id="3.80.10.10">
    <property type="entry name" value="Ribonuclease Inhibitor"/>
    <property type="match status" value="1"/>
</dbReference>
<dbReference type="SUPFAM" id="SSF103473">
    <property type="entry name" value="MFS general substrate transporter"/>
    <property type="match status" value="1"/>
</dbReference>
<dbReference type="InterPro" id="IPR036259">
    <property type="entry name" value="MFS_trans_sf"/>
</dbReference>
<dbReference type="GO" id="GO:0008643">
    <property type="term" value="P:carbohydrate transport"/>
    <property type="evidence" value="ECO:0007669"/>
    <property type="project" value="InterPro"/>
</dbReference>
<feature type="region of interest" description="Disordered" evidence="2">
    <location>
        <begin position="163"/>
        <end position="194"/>
    </location>
</feature>
<dbReference type="OrthoDB" id="6505316at2759"/>
<accession>A0A7R9L166</accession>
<proteinExistence type="inferred from homology"/>
<keyword evidence="3" id="KW-0812">Transmembrane</keyword>
<protein>
    <recommendedName>
        <fullName evidence="6">F-box domain-containing protein</fullName>
    </recommendedName>
</protein>
<dbReference type="AlphaFoldDB" id="A0A7R9L166"/>
<feature type="transmembrane region" description="Helical" evidence="3">
    <location>
        <begin position="96"/>
        <end position="117"/>
    </location>
</feature>
<dbReference type="EMBL" id="OC864930">
    <property type="protein sequence ID" value="CAD7632050.1"/>
    <property type="molecule type" value="Genomic_DNA"/>
</dbReference>
<feature type="transmembrane region" description="Helical" evidence="3">
    <location>
        <begin position="32"/>
        <end position="50"/>
    </location>
</feature>
<dbReference type="GO" id="GO:0015293">
    <property type="term" value="F:symporter activity"/>
    <property type="evidence" value="ECO:0007669"/>
    <property type="project" value="InterPro"/>
</dbReference>
<gene>
    <name evidence="4" type="ORF">OSB1V03_LOCUS12456</name>
</gene>
<evidence type="ECO:0000313" key="5">
    <source>
        <dbReference type="Proteomes" id="UP000759131"/>
    </source>
</evidence>
<evidence type="ECO:0000256" key="3">
    <source>
        <dbReference type="SAM" id="Phobius"/>
    </source>
</evidence>
<evidence type="ECO:0000256" key="1">
    <source>
        <dbReference type="ARBA" id="ARBA00008335"/>
    </source>
</evidence>
<dbReference type="SUPFAM" id="SSF52047">
    <property type="entry name" value="RNI-like"/>
    <property type="match status" value="1"/>
</dbReference>
<dbReference type="GO" id="GO:0005886">
    <property type="term" value="C:plasma membrane"/>
    <property type="evidence" value="ECO:0007669"/>
    <property type="project" value="TreeGrafter"/>
</dbReference>
<dbReference type="InterPro" id="IPR032675">
    <property type="entry name" value="LRR_dom_sf"/>
</dbReference>
<dbReference type="Gene3D" id="1.20.1250.20">
    <property type="entry name" value="MFS general substrate transporter like domains"/>
    <property type="match status" value="1"/>
</dbReference>
<dbReference type="EMBL" id="CAJPIZ010010355">
    <property type="protein sequence ID" value="CAG2112480.1"/>
    <property type="molecule type" value="Genomic_DNA"/>
</dbReference>
<evidence type="ECO:0008006" key="6">
    <source>
        <dbReference type="Google" id="ProtNLM"/>
    </source>
</evidence>
<dbReference type="PANTHER" id="PTHR11328:SF28">
    <property type="entry name" value="MAJOR FACILITATOR SUPERFAMILY DOMAIN-CONTAINING PROTEIN 12"/>
    <property type="match status" value="1"/>
</dbReference>
<feature type="transmembrane region" description="Helical" evidence="3">
    <location>
        <begin position="62"/>
        <end position="84"/>
    </location>
</feature>
<evidence type="ECO:0000256" key="2">
    <source>
        <dbReference type="SAM" id="MobiDB-lite"/>
    </source>
</evidence>
<keyword evidence="5" id="KW-1185">Reference proteome</keyword>
<sequence length="608" mass="66017">NTIAIIPFATYVAGLVCSFGAKPMSARLGSRWVLILGAAFGISTCVWIFIGADGQSYKTWQIYGVSAFVGIGGTALLISSLALTSDLIGSNTSTGAFVFAAMSFFDKSVNGIVIALLEHFNPKDIEPGQSVNFYRLILIFITGTSSVVILLGLLTIMRTRSQDMADEEPTPQPLNQPLNTGANEGADDTPQPDSMDRFGDELCEVLLSRLPLEDRFRCETVSKRFQRTVFASVKCAAIDDQLISRVHRRGVGVTVAQSVAIIGRKCPNIERIDTRGMRAFNDAVPAVLATLCDSCHDLPDIYCNLRPMSGDAGGQWIAPFASLITRVGDLQPSVAHWLRQCPRVTHLTAPDVQHLFDGPAATDQLLATNLRHLGLAYRRVGDNDRLGRIGAGNPGLLSVRLSIGAMADTDMMVGLTGLFVPIRASLRRLDVTLAADLQTHRSLKSALAPVAVNCHQLVRLSARMTAPEPDIALVLASPEVRHIFGAHPIRPALLEPVDWRVFAPLVRCPALAHISLDGCHPRANWFRNCAQHWPAVRTLAVRETRRTIDTNGLADIAAMPLLRELTIEDIGGDVLVRELAVEGLFARNPKLAAIAWRADGVTRIFARP</sequence>
<evidence type="ECO:0000313" key="4">
    <source>
        <dbReference type="EMBL" id="CAD7632050.1"/>
    </source>
</evidence>
<dbReference type="SUPFAM" id="SSF81383">
    <property type="entry name" value="F-box domain"/>
    <property type="match status" value="1"/>
</dbReference>
<feature type="non-terminal residue" evidence="4">
    <location>
        <position position="1"/>
    </location>
</feature>
<keyword evidence="3" id="KW-1133">Transmembrane helix</keyword>
<dbReference type="PANTHER" id="PTHR11328">
    <property type="entry name" value="MAJOR FACILITATOR SUPERFAMILY DOMAIN-CONTAINING PROTEIN"/>
    <property type="match status" value="1"/>
</dbReference>
<feature type="transmembrane region" description="Helical" evidence="3">
    <location>
        <begin position="137"/>
        <end position="156"/>
    </location>
</feature>
<name>A0A7R9L166_9ACAR</name>